<dbReference type="GO" id="GO:0030170">
    <property type="term" value="F:pyridoxal phosphate binding"/>
    <property type="evidence" value="ECO:0007669"/>
    <property type="project" value="InterPro"/>
</dbReference>
<dbReference type="PANTHER" id="PTHR45677:SF8">
    <property type="entry name" value="CYSTEINE SULFINIC ACID DECARBOXYLASE"/>
    <property type="match status" value="1"/>
</dbReference>
<dbReference type="EMBL" id="FOMX01000026">
    <property type="protein sequence ID" value="SFF03823.1"/>
    <property type="molecule type" value="Genomic_DNA"/>
</dbReference>
<dbReference type="Gene3D" id="3.90.1150.170">
    <property type="match status" value="1"/>
</dbReference>
<dbReference type="SUPFAM" id="SSF53383">
    <property type="entry name" value="PLP-dependent transferases"/>
    <property type="match status" value="1"/>
</dbReference>
<reference evidence="9" key="1">
    <citation type="submission" date="2016-10" db="EMBL/GenBank/DDBJ databases">
        <authorList>
            <person name="Varghese N."/>
            <person name="Submissions S."/>
        </authorList>
    </citation>
    <scope>NUCLEOTIDE SEQUENCE [LARGE SCALE GENOMIC DNA]</scope>
    <source>
        <strain evidence="9">ATCC 25963</strain>
    </source>
</reference>
<keyword evidence="5 7" id="KW-0456">Lyase</keyword>
<keyword evidence="4 6" id="KW-0663">Pyridoxal phosphate</keyword>
<evidence type="ECO:0000256" key="4">
    <source>
        <dbReference type="ARBA" id="ARBA00022898"/>
    </source>
</evidence>
<comment type="cofactor">
    <cofactor evidence="1 6 7">
        <name>pyridoxal 5'-phosphate</name>
        <dbReference type="ChEBI" id="CHEBI:597326"/>
    </cofactor>
</comment>
<evidence type="ECO:0000256" key="1">
    <source>
        <dbReference type="ARBA" id="ARBA00001933"/>
    </source>
</evidence>
<keyword evidence="3" id="KW-0210">Decarboxylase</keyword>
<dbReference type="Gene3D" id="3.40.640.10">
    <property type="entry name" value="Type I PLP-dependent aspartate aminotransferase-like (Major domain)"/>
    <property type="match status" value="1"/>
</dbReference>
<evidence type="ECO:0000256" key="7">
    <source>
        <dbReference type="RuleBase" id="RU000382"/>
    </source>
</evidence>
<evidence type="ECO:0000256" key="6">
    <source>
        <dbReference type="PIRSR" id="PIRSR602129-50"/>
    </source>
</evidence>
<accession>A0A1I2FFQ3</accession>
<dbReference type="InterPro" id="IPR015421">
    <property type="entry name" value="PyrdxlP-dep_Trfase_major"/>
</dbReference>
<evidence type="ECO:0000313" key="9">
    <source>
        <dbReference type="Proteomes" id="UP000199400"/>
    </source>
</evidence>
<dbReference type="GO" id="GO:0005737">
    <property type="term" value="C:cytoplasm"/>
    <property type="evidence" value="ECO:0007669"/>
    <property type="project" value="TreeGrafter"/>
</dbReference>
<protein>
    <submittedName>
        <fullName evidence="8">Sulfinoalanine decarboxylase</fullName>
    </submittedName>
</protein>
<evidence type="ECO:0000313" key="8">
    <source>
        <dbReference type="EMBL" id="SFF03823.1"/>
    </source>
</evidence>
<dbReference type="AlphaFoldDB" id="A0A1I2FFQ3"/>
<feature type="modified residue" description="N6-(pyridoxal phosphate)lysine" evidence="6">
    <location>
        <position position="313"/>
    </location>
</feature>
<dbReference type="Proteomes" id="UP000199400">
    <property type="component" value="Unassembled WGS sequence"/>
</dbReference>
<organism evidence="8 9">
    <name type="scientific">Nannocystis exedens</name>
    <dbReference type="NCBI Taxonomy" id="54"/>
    <lineage>
        <taxon>Bacteria</taxon>
        <taxon>Pseudomonadati</taxon>
        <taxon>Myxococcota</taxon>
        <taxon>Polyangia</taxon>
        <taxon>Nannocystales</taxon>
        <taxon>Nannocystaceae</taxon>
        <taxon>Nannocystis</taxon>
    </lineage>
</organism>
<gene>
    <name evidence="8" type="ORF">SAMN02745121_06613</name>
</gene>
<comment type="similarity">
    <text evidence="2 7">Belongs to the group II decarboxylase family.</text>
</comment>
<proteinExistence type="inferred from homology"/>
<keyword evidence="9" id="KW-1185">Reference proteome</keyword>
<dbReference type="Pfam" id="PF00282">
    <property type="entry name" value="Pyridoxal_deC"/>
    <property type="match status" value="1"/>
</dbReference>
<name>A0A1I2FFQ3_9BACT</name>
<evidence type="ECO:0000256" key="5">
    <source>
        <dbReference type="ARBA" id="ARBA00023239"/>
    </source>
</evidence>
<dbReference type="PANTHER" id="PTHR45677">
    <property type="entry name" value="GLUTAMATE DECARBOXYLASE-RELATED"/>
    <property type="match status" value="1"/>
</dbReference>
<dbReference type="InterPro" id="IPR002129">
    <property type="entry name" value="PyrdxlP-dep_de-COase"/>
</dbReference>
<evidence type="ECO:0000256" key="2">
    <source>
        <dbReference type="ARBA" id="ARBA00009533"/>
    </source>
</evidence>
<dbReference type="GO" id="GO:0019752">
    <property type="term" value="P:carboxylic acid metabolic process"/>
    <property type="evidence" value="ECO:0007669"/>
    <property type="project" value="InterPro"/>
</dbReference>
<sequence>MALVGPGPRLTAPASPAKVPRVDLDALVRPILDLLRRADQRDVRITDLAGPEAHADAFAAIGAPLSLGPGDAPLDLTTLTRAIEAVIARSVRTLHPRFFNQNFAGADPVAVVGDFLGAALNTTMATYEAAPVFTLIEREVLARLAALAGWPAHEGVFVPGGSVSNLYALQLARLRVDPEARERGHDGVPLVAFASTHAHYSFEKSVVLLGLGRRALIKVACDERGRMRPDALAAAIDAALARGQRPFFVGATAGTTVLGGFDPLPALADLAERHRLWLHVDGSFGASALFSSGQAQLMAGVARADSLAWNLHKMLGVTQQCAAFLVRGTGALRAAFATGASYLFQPDKPHAELDSGDATFQCARRVDALKAWLVWKFRGEAGFAARIDHAVGLADHCAARIAGDPRFYLAAPPSWVNVCFWWIPPDLRPFAGRTPEVDATLHALAPRLKAAMLRRGEAMLGFQPVDGGPNCFRLLFINPATTIADVDATLELVDACGREALASGD</sequence>
<evidence type="ECO:0000256" key="3">
    <source>
        <dbReference type="ARBA" id="ARBA00022793"/>
    </source>
</evidence>
<dbReference type="STRING" id="54.SAMN02745121_06613"/>
<dbReference type="InterPro" id="IPR015424">
    <property type="entry name" value="PyrdxlP-dep_Trfase"/>
</dbReference>
<dbReference type="GO" id="GO:0016831">
    <property type="term" value="F:carboxy-lyase activity"/>
    <property type="evidence" value="ECO:0007669"/>
    <property type="project" value="UniProtKB-KW"/>
</dbReference>